<evidence type="ECO:0000313" key="2">
    <source>
        <dbReference type="Proteomes" id="UP000192074"/>
    </source>
</evidence>
<sequence>MFGFVSFFDKTRVGNLSYMRIVESAADANHPAGTDEVAVGASVTSNVPRLRATTYVHSADKTA</sequence>
<dbReference type="EMBL" id="FCNL01000038">
    <property type="protein sequence ID" value="CVI24114.1"/>
    <property type="molecule type" value="Genomic_DNA"/>
</dbReference>
<organism evidence="1 2">
    <name type="scientific">Agrobacterium tumefaciens str. B6</name>
    <dbReference type="NCBI Taxonomy" id="1183423"/>
    <lineage>
        <taxon>Bacteria</taxon>
        <taxon>Pseudomonadati</taxon>
        <taxon>Pseudomonadota</taxon>
        <taxon>Alphaproteobacteria</taxon>
        <taxon>Hyphomicrobiales</taxon>
        <taxon>Rhizobiaceae</taxon>
        <taxon>Rhizobium/Agrobacterium group</taxon>
        <taxon>Agrobacterium</taxon>
        <taxon>Agrobacterium tumefaciens complex</taxon>
    </lineage>
</organism>
<proteinExistence type="predicted"/>
<comment type="caution">
    <text evidence="1">The sequence shown here is derived from an EMBL/GenBank/DDBJ whole genome shotgun (WGS) entry which is preliminary data.</text>
</comment>
<evidence type="ECO:0000313" key="1">
    <source>
        <dbReference type="EMBL" id="CVI24114.1"/>
    </source>
</evidence>
<dbReference type="AlphaFoldDB" id="A0A822VBX9"/>
<accession>A0A822VBX9</accession>
<reference evidence="1 2" key="1">
    <citation type="submission" date="2016-01" db="EMBL/GenBank/DDBJ databases">
        <authorList>
            <person name="Regsiter A."/>
            <person name="william w."/>
        </authorList>
    </citation>
    <scope>NUCLEOTIDE SEQUENCE [LARGE SCALE GENOMIC DNA]</scope>
    <source>
        <strain evidence="1 2">B6</strain>
    </source>
</reference>
<dbReference type="Proteomes" id="UP000192074">
    <property type="component" value="Unassembled WGS sequence"/>
</dbReference>
<name>A0A822VBX9_AGRTU</name>
<gene>
    <name evidence="1" type="ORF">AGR4A_Lc80074</name>
</gene>
<protein>
    <submittedName>
        <fullName evidence="1">Uncharacterized protein</fullName>
    </submittedName>
</protein>